<dbReference type="NCBIfam" id="TIGR00857">
    <property type="entry name" value="pyrC_multi"/>
    <property type="match status" value="1"/>
</dbReference>
<dbReference type="OrthoDB" id="9765462at2"/>
<evidence type="ECO:0000256" key="5">
    <source>
        <dbReference type="ARBA" id="ARBA00022975"/>
    </source>
</evidence>
<feature type="binding site" evidence="6">
    <location>
        <position position="308"/>
    </location>
    <ligand>
        <name>substrate</name>
    </ligand>
</feature>
<dbReference type="Gene3D" id="2.30.40.10">
    <property type="entry name" value="Urease, subunit C, domain 1"/>
    <property type="match status" value="1"/>
</dbReference>
<keyword evidence="4 6" id="KW-0378">Hydrolase</keyword>
<evidence type="ECO:0000256" key="2">
    <source>
        <dbReference type="ARBA" id="ARBA00010286"/>
    </source>
</evidence>
<keyword evidence="9" id="KW-1185">Reference proteome</keyword>
<feature type="binding site" evidence="6">
    <location>
        <position position="178"/>
    </location>
    <ligand>
        <name>Zn(2+)</name>
        <dbReference type="ChEBI" id="CHEBI:29105"/>
        <label>2</label>
    </ligand>
</feature>
<dbReference type="InterPro" id="IPR032466">
    <property type="entry name" value="Metal_Hydrolase"/>
</dbReference>
<dbReference type="GO" id="GO:0008270">
    <property type="term" value="F:zinc ion binding"/>
    <property type="evidence" value="ECO:0007669"/>
    <property type="project" value="UniProtKB-UniRule"/>
</dbReference>
<comment type="cofactor">
    <cofactor evidence="6">
        <name>Zn(2+)</name>
        <dbReference type="ChEBI" id="CHEBI:29105"/>
    </cofactor>
    <text evidence="6">Binds 2 Zn(2+) ions per subunit.</text>
</comment>
<sequence>MKTLLKNAKKLAATNEFEVCEILIEGKQIKEIAPIISEEADEIIDLQGKLVLPGFIDVHIHLREPGGEHKETILTGTEAAARGGYTTVCAMPNTNPVPDSKEALEALWGKINTDAKVRVLPYAAITKGLKGEERTNIKELQELGAFAFTDDGVGIQTADQMLSAMKEAAACDVAIVAHCEDNSIVYGGVTHDGEVSERLNLPGIPSLSESVQIARDVLLAEAANCHYHVCHISTKESVRVIRDAKRAGIHVTAEVTPHHLLLNEEDIREADTNFKMNPPLRAKEDQQALIDGLLDGTIDFIATDHAPHAAEEKAKGFIKAPFGIVGLETAFPLLYTHLVETGKISLLQLVEWMTAKPADVFNLPYGSLEVGKVADITVVDLEKENVIDKDTFYSKGKNTPFDGWRVKGTPVVTMVEGKVVYKEAVHA</sequence>
<reference evidence="8 9" key="1">
    <citation type="journal article" date="2007" name="Int. J. Syst. Evol. Microbiol.">
        <title>Oceanobacillus profundus sp. nov., isolated from a deep-sea sediment core.</title>
        <authorList>
            <person name="Kim Y.G."/>
            <person name="Choi D.H."/>
            <person name="Hyun S."/>
            <person name="Cho B.C."/>
        </authorList>
    </citation>
    <scope>NUCLEOTIDE SEQUENCE [LARGE SCALE GENOMIC DNA]</scope>
    <source>
        <strain evidence="8 9">DSM 18246</strain>
    </source>
</reference>
<evidence type="ECO:0000256" key="4">
    <source>
        <dbReference type="ARBA" id="ARBA00022801"/>
    </source>
</evidence>
<dbReference type="InterPro" id="IPR050138">
    <property type="entry name" value="DHOase/Allantoinase_Hydrolase"/>
</dbReference>
<dbReference type="UniPathway" id="UPA00070">
    <property type="reaction ID" value="UER00117"/>
</dbReference>
<feature type="binding site" evidence="6">
    <location>
        <begin position="61"/>
        <end position="63"/>
    </location>
    <ligand>
        <name>substrate</name>
    </ligand>
</feature>
<dbReference type="PANTHER" id="PTHR43668">
    <property type="entry name" value="ALLANTOINASE"/>
    <property type="match status" value="1"/>
</dbReference>
<dbReference type="AlphaFoldDB" id="A0A417YKG8"/>
<feature type="binding site" evidence="6">
    <location>
        <position position="93"/>
    </location>
    <ligand>
        <name>substrate</name>
    </ligand>
</feature>
<keyword evidence="3 6" id="KW-0479">Metal-binding</keyword>
<feature type="binding site" evidence="6">
    <location>
        <position position="304"/>
    </location>
    <ligand>
        <name>Zn(2+)</name>
        <dbReference type="ChEBI" id="CHEBI:29105"/>
        <label>1</label>
    </ligand>
</feature>
<dbReference type="Proteomes" id="UP000285456">
    <property type="component" value="Unassembled WGS sequence"/>
</dbReference>
<comment type="caution">
    <text evidence="8">The sequence shown here is derived from an EMBL/GenBank/DDBJ whole genome shotgun (WGS) entry which is preliminary data.</text>
</comment>
<dbReference type="GO" id="GO:0006145">
    <property type="term" value="P:purine nucleobase catabolic process"/>
    <property type="evidence" value="ECO:0007669"/>
    <property type="project" value="TreeGrafter"/>
</dbReference>
<dbReference type="GO" id="GO:0005737">
    <property type="term" value="C:cytoplasm"/>
    <property type="evidence" value="ECO:0007669"/>
    <property type="project" value="TreeGrafter"/>
</dbReference>
<dbReference type="SUPFAM" id="SSF51338">
    <property type="entry name" value="Composite domain of metallo-dependent hydrolases"/>
    <property type="match status" value="1"/>
</dbReference>
<feature type="binding site" evidence="6">
    <location>
        <begin position="322"/>
        <end position="323"/>
    </location>
    <ligand>
        <name>substrate</name>
    </ligand>
</feature>
<dbReference type="GO" id="GO:0044205">
    <property type="term" value="P:'de novo' UMP biosynthetic process"/>
    <property type="evidence" value="ECO:0007669"/>
    <property type="project" value="UniProtKB-UniRule"/>
</dbReference>
<dbReference type="GO" id="GO:0004151">
    <property type="term" value="F:dihydroorotase activity"/>
    <property type="evidence" value="ECO:0007669"/>
    <property type="project" value="UniProtKB-UniRule"/>
</dbReference>
<dbReference type="Pfam" id="PF12890">
    <property type="entry name" value="DHOase"/>
    <property type="match status" value="1"/>
</dbReference>
<keyword evidence="5 6" id="KW-0665">Pyrimidine biosynthesis</keyword>
<comment type="catalytic activity">
    <reaction evidence="6">
        <text>(S)-dihydroorotate + H2O = N-carbamoyl-L-aspartate + H(+)</text>
        <dbReference type="Rhea" id="RHEA:24296"/>
        <dbReference type="ChEBI" id="CHEBI:15377"/>
        <dbReference type="ChEBI" id="CHEBI:15378"/>
        <dbReference type="ChEBI" id="CHEBI:30864"/>
        <dbReference type="ChEBI" id="CHEBI:32814"/>
        <dbReference type="EC" id="3.5.2.3"/>
    </reaction>
</comment>
<evidence type="ECO:0000259" key="7">
    <source>
        <dbReference type="Pfam" id="PF12890"/>
    </source>
</evidence>
<feature type="binding site" evidence="6">
    <location>
        <position position="151"/>
    </location>
    <ligand>
        <name>Zn(2+)</name>
        <dbReference type="ChEBI" id="CHEBI:29105"/>
        <label>2</label>
    </ligand>
</feature>
<accession>A0A417YKG8</accession>
<feature type="binding site" evidence="6">
    <location>
        <position position="151"/>
    </location>
    <ligand>
        <name>Zn(2+)</name>
        <dbReference type="ChEBI" id="CHEBI:29105"/>
        <label>1</label>
    </ligand>
</feature>
<comment type="function">
    <text evidence="1 6">Catalyzes the reversible cyclization of carbamoyl aspartate to dihydroorotate.</text>
</comment>
<dbReference type="EC" id="3.5.2.3" evidence="6"/>
<evidence type="ECO:0000256" key="3">
    <source>
        <dbReference type="ARBA" id="ARBA00022723"/>
    </source>
</evidence>
<dbReference type="InterPro" id="IPR024403">
    <property type="entry name" value="DHOase_cat"/>
</dbReference>
<evidence type="ECO:0000256" key="6">
    <source>
        <dbReference type="HAMAP-Rule" id="MF_00220"/>
    </source>
</evidence>
<dbReference type="InterPro" id="IPR004722">
    <property type="entry name" value="DHOase"/>
</dbReference>
<evidence type="ECO:0000313" key="8">
    <source>
        <dbReference type="EMBL" id="RHW33722.1"/>
    </source>
</evidence>
<dbReference type="PROSITE" id="PS00482">
    <property type="entry name" value="DIHYDROOROTASE_1"/>
    <property type="match status" value="1"/>
</dbReference>
<feature type="binding site" evidence="6">
    <location>
        <position position="231"/>
    </location>
    <ligand>
        <name>Zn(2+)</name>
        <dbReference type="ChEBI" id="CHEBI:29105"/>
        <label>2</label>
    </ligand>
</feature>
<feature type="binding site" evidence="6">
    <location>
        <position position="277"/>
    </location>
    <ligand>
        <name>substrate</name>
    </ligand>
</feature>
<feature type="binding site" evidence="6">
    <location>
        <position position="59"/>
    </location>
    <ligand>
        <name>Zn(2+)</name>
        <dbReference type="ChEBI" id="CHEBI:29105"/>
        <label>1</label>
    </ligand>
</feature>
<evidence type="ECO:0000313" key="9">
    <source>
        <dbReference type="Proteomes" id="UP000285456"/>
    </source>
</evidence>
<dbReference type="InterPro" id="IPR002195">
    <property type="entry name" value="Dihydroorotase_CS"/>
</dbReference>
<feature type="binding site" evidence="6">
    <location>
        <position position="61"/>
    </location>
    <ligand>
        <name>Zn(2+)</name>
        <dbReference type="ChEBI" id="CHEBI:29105"/>
        <label>1</label>
    </ligand>
</feature>
<dbReference type="PANTHER" id="PTHR43668:SF2">
    <property type="entry name" value="ALLANTOINASE"/>
    <property type="match status" value="1"/>
</dbReference>
<comment type="similarity">
    <text evidence="2 6">Belongs to the metallo-dependent hydrolases superfamily. DHOase family. Class I DHOase subfamily.</text>
</comment>
<dbReference type="CDD" id="cd01317">
    <property type="entry name" value="DHOase_IIa"/>
    <property type="match status" value="1"/>
</dbReference>
<dbReference type="EMBL" id="QWEH01000003">
    <property type="protein sequence ID" value="RHW33722.1"/>
    <property type="molecule type" value="Genomic_DNA"/>
</dbReference>
<organism evidence="8 9">
    <name type="scientific">Oceanobacillus profundus</name>
    <dbReference type="NCBI Taxonomy" id="372463"/>
    <lineage>
        <taxon>Bacteria</taxon>
        <taxon>Bacillati</taxon>
        <taxon>Bacillota</taxon>
        <taxon>Bacilli</taxon>
        <taxon>Bacillales</taxon>
        <taxon>Bacillaceae</taxon>
        <taxon>Oceanobacillus</taxon>
    </lineage>
</organism>
<dbReference type="NCBIfam" id="NF006837">
    <property type="entry name" value="PRK09357.1-2"/>
    <property type="match status" value="1"/>
</dbReference>
<feature type="domain" description="Dihydroorotase catalytic" evidence="7">
    <location>
        <begin position="48"/>
        <end position="237"/>
    </location>
</feature>
<comment type="pathway">
    <text evidence="6">Pyrimidine metabolism; UMP biosynthesis via de novo pathway; (S)-dihydroorotate from bicarbonate: step 3/3.</text>
</comment>
<keyword evidence="6" id="KW-0862">Zinc</keyword>
<dbReference type="GO" id="GO:0004038">
    <property type="term" value="F:allantoinase activity"/>
    <property type="evidence" value="ECO:0007669"/>
    <property type="project" value="TreeGrafter"/>
</dbReference>
<dbReference type="InterPro" id="IPR011059">
    <property type="entry name" value="Metal-dep_hydrolase_composite"/>
</dbReference>
<dbReference type="PROSITE" id="PS00483">
    <property type="entry name" value="DIHYDROOROTASE_2"/>
    <property type="match status" value="1"/>
</dbReference>
<dbReference type="SUPFAM" id="SSF51556">
    <property type="entry name" value="Metallo-dependent hydrolases"/>
    <property type="match status" value="1"/>
</dbReference>
<dbReference type="RefSeq" id="WP_118888954.1">
    <property type="nucleotide sequence ID" value="NZ_PHUT01000003.1"/>
</dbReference>
<name>A0A417YKG8_9BACI</name>
<feature type="active site" evidence="6">
    <location>
        <position position="304"/>
    </location>
</feature>
<proteinExistence type="inferred from homology"/>
<evidence type="ECO:0000256" key="1">
    <source>
        <dbReference type="ARBA" id="ARBA00002368"/>
    </source>
</evidence>
<gene>
    <name evidence="6" type="primary">pyrC</name>
    <name evidence="8" type="ORF">D1B32_06675</name>
</gene>
<protein>
    <recommendedName>
        <fullName evidence="6">Dihydroorotase</fullName>
        <shortName evidence="6">DHOase</shortName>
        <ecNumber evidence="6">3.5.2.3</ecNumber>
    </recommendedName>
</protein>
<dbReference type="Gene3D" id="3.20.20.140">
    <property type="entry name" value="Metal-dependent hydrolases"/>
    <property type="match status" value="1"/>
</dbReference>
<dbReference type="HAMAP" id="MF_00220_B">
    <property type="entry name" value="PyrC_classI_B"/>
    <property type="match status" value="1"/>
</dbReference>